<comment type="caution">
    <text evidence="4">The sequence shown here is derived from an EMBL/GenBank/DDBJ whole genome shotgun (WGS) entry which is preliminary data.</text>
</comment>
<dbReference type="EMBL" id="JEWH01000040">
    <property type="protein sequence ID" value="EXB04771.1"/>
    <property type="molecule type" value="Genomic_DNA"/>
</dbReference>
<dbReference type="NCBIfam" id="NF006007">
    <property type="entry name" value="PRK08138.1"/>
    <property type="match status" value="1"/>
</dbReference>
<gene>
    <name evidence="4" type="ORF">J512_2839</name>
</gene>
<dbReference type="GO" id="GO:0006635">
    <property type="term" value="P:fatty acid beta-oxidation"/>
    <property type="evidence" value="ECO:0007669"/>
    <property type="project" value="TreeGrafter"/>
</dbReference>
<evidence type="ECO:0000256" key="1">
    <source>
        <dbReference type="ARBA" id="ARBA00005254"/>
    </source>
</evidence>
<evidence type="ECO:0000256" key="3">
    <source>
        <dbReference type="RuleBase" id="RU003707"/>
    </source>
</evidence>
<dbReference type="Gene3D" id="3.90.226.10">
    <property type="entry name" value="2-enoyl-CoA Hydratase, Chain A, domain 1"/>
    <property type="match status" value="1"/>
</dbReference>
<dbReference type="PANTHER" id="PTHR11941">
    <property type="entry name" value="ENOYL-COA HYDRATASE-RELATED"/>
    <property type="match status" value="1"/>
</dbReference>
<dbReference type="RefSeq" id="WP_032051449.1">
    <property type="nucleotide sequence ID" value="NZ_JEWH01000040.1"/>
</dbReference>
<dbReference type="CDD" id="cd06558">
    <property type="entry name" value="crotonase-like"/>
    <property type="match status" value="1"/>
</dbReference>
<dbReference type="PROSITE" id="PS00166">
    <property type="entry name" value="ENOYL_COA_HYDRATASE"/>
    <property type="match status" value="1"/>
</dbReference>
<sequence length="258" mass="27987">MENEILNLDIQSNGVAIVELHRPDTRNALNLELRQQLAAMFEQLAASDTVRAIVITGGEKVFAAGADIRDFTTAKTVDMYLRHTEQYWRAIIDCPKPIVAAVNGYALGGGCELAMHADIIIAGKSAQFGQPEVKLGLMPGAGGTQRLLRAVGKFKAMQIVLTGKIFSAEEADKMGLVSEVVEDDQTLAKAVEIATQIAQLSPIAVEQIKEVTTLGANMPLDGALALERKAFQILFDTQDQKEGVNAFFEKRSPQYQGK</sequence>
<evidence type="ECO:0000313" key="5">
    <source>
        <dbReference type="Proteomes" id="UP000020595"/>
    </source>
</evidence>
<dbReference type="SUPFAM" id="SSF52096">
    <property type="entry name" value="ClpP/crotonase"/>
    <property type="match status" value="1"/>
</dbReference>
<dbReference type="FunFam" id="3.90.226.10:FF:000009">
    <property type="entry name" value="Carnitinyl-CoA dehydratase"/>
    <property type="match status" value="1"/>
</dbReference>
<evidence type="ECO:0000256" key="2">
    <source>
        <dbReference type="ARBA" id="ARBA00023239"/>
    </source>
</evidence>
<accession>A0A009I2K8</accession>
<dbReference type="FunFam" id="1.10.12.10:FF:000001">
    <property type="entry name" value="Probable enoyl-CoA hydratase, mitochondrial"/>
    <property type="match status" value="1"/>
</dbReference>
<dbReference type="Gene3D" id="1.10.12.10">
    <property type="entry name" value="Lyase 2-enoyl-coa Hydratase, Chain A, domain 2"/>
    <property type="match status" value="1"/>
</dbReference>
<dbReference type="InterPro" id="IPR029045">
    <property type="entry name" value="ClpP/crotonase-like_dom_sf"/>
</dbReference>
<dbReference type="PANTHER" id="PTHR11941:SF54">
    <property type="entry name" value="ENOYL-COA HYDRATASE, MITOCHONDRIAL"/>
    <property type="match status" value="1"/>
</dbReference>
<organism evidence="4 5">
    <name type="scientific">Acinetobacter baumannii (strain 1295743)</name>
    <dbReference type="NCBI Taxonomy" id="1310613"/>
    <lineage>
        <taxon>Bacteria</taxon>
        <taxon>Pseudomonadati</taxon>
        <taxon>Pseudomonadota</taxon>
        <taxon>Gammaproteobacteria</taxon>
        <taxon>Moraxellales</taxon>
        <taxon>Moraxellaceae</taxon>
        <taxon>Acinetobacter</taxon>
        <taxon>Acinetobacter calcoaceticus/baumannii complex</taxon>
    </lineage>
</organism>
<reference evidence="4 5" key="1">
    <citation type="submission" date="2014-02" db="EMBL/GenBank/DDBJ databases">
        <title>Comparative genomics and transcriptomics to identify genetic mechanisms underlying the emergence of carbapenem resistant Acinetobacter baumannii (CRAb).</title>
        <authorList>
            <person name="Harris A.D."/>
            <person name="Johnson K.J."/>
            <person name="George J."/>
            <person name="Shefchek K."/>
            <person name="Daugherty S.C."/>
            <person name="Parankush S."/>
            <person name="Sadzewicz L."/>
            <person name="Tallon L."/>
            <person name="Sengamalay N."/>
            <person name="Hazen T.H."/>
            <person name="Rasko D.A."/>
        </authorList>
    </citation>
    <scope>NUCLEOTIDE SEQUENCE [LARGE SCALE GENOMIC DNA]</scope>
    <source>
        <strain evidence="4 5">1295743</strain>
    </source>
</reference>
<protein>
    <submittedName>
        <fullName evidence="4">Enoyl-CoA hydratase/isomerase family protein</fullName>
    </submittedName>
</protein>
<keyword evidence="4" id="KW-0413">Isomerase</keyword>
<dbReference type="GO" id="GO:0016836">
    <property type="term" value="F:hydro-lyase activity"/>
    <property type="evidence" value="ECO:0007669"/>
    <property type="project" value="UniProtKB-ARBA"/>
</dbReference>
<name>A0A009I2K8_ACIB9</name>
<dbReference type="AlphaFoldDB" id="A0A009I2K8"/>
<dbReference type="InterPro" id="IPR018376">
    <property type="entry name" value="Enoyl-CoA_hyd/isom_CS"/>
</dbReference>
<dbReference type="PATRIC" id="fig|1310613.3.peg.2735"/>
<proteinExistence type="inferred from homology"/>
<dbReference type="GO" id="GO:0016853">
    <property type="term" value="F:isomerase activity"/>
    <property type="evidence" value="ECO:0007669"/>
    <property type="project" value="UniProtKB-KW"/>
</dbReference>
<dbReference type="InterPro" id="IPR001753">
    <property type="entry name" value="Enoyl-CoA_hydra/iso"/>
</dbReference>
<keyword evidence="2" id="KW-0456">Lyase</keyword>
<dbReference type="Pfam" id="PF00378">
    <property type="entry name" value="ECH_1"/>
    <property type="match status" value="1"/>
</dbReference>
<dbReference type="Proteomes" id="UP000020595">
    <property type="component" value="Unassembled WGS sequence"/>
</dbReference>
<evidence type="ECO:0000313" key="4">
    <source>
        <dbReference type="EMBL" id="EXB04771.1"/>
    </source>
</evidence>
<comment type="similarity">
    <text evidence="1 3">Belongs to the enoyl-CoA hydratase/isomerase family.</text>
</comment>
<dbReference type="InterPro" id="IPR014748">
    <property type="entry name" value="Enoyl-CoA_hydra_C"/>
</dbReference>